<evidence type="ECO:0000256" key="1">
    <source>
        <dbReference type="SAM" id="MobiDB-lite"/>
    </source>
</evidence>
<accession>L0GXM1</accession>
<dbReference type="PATRIC" id="fig|765912.4.peg.1767"/>
<dbReference type="STRING" id="765912.Thimo_1807"/>
<keyword evidence="3" id="KW-1185">Reference proteome</keyword>
<dbReference type="HOGENOM" id="CLU_105864_2_0_6"/>
<feature type="region of interest" description="Disordered" evidence="1">
    <location>
        <begin position="37"/>
        <end position="66"/>
    </location>
</feature>
<dbReference type="RefSeq" id="WP_015280718.1">
    <property type="nucleotide sequence ID" value="NC_019940.1"/>
</dbReference>
<dbReference type="KEGG" id="tmb:Thimo_1807"/>
<proteinExistence type="predicted"/>
<dbReference type="OrthoDB" id="329419at2"/>
<sequence length="144" mass="16196">MVTWVLVADNSRARLFSAEKPASPLVEFRDFTSPEGRLHEGDLVTDKRGRDQNPASGVLHGLDPATTRKQDTADRFALQVCEELEMARSRAELTKLYIVAAPAFLGLLRRNQPAKLRQTIAGEIDKNLTTQDPKMIRKHLPDYL</sequence>
<dbReference type="AlphaFoldDB" id="L0GXM1"/>
<organism evidence="2 3">
    <name type="scientific">Thioflavicoccus mobilis 8321</name>
    <dbReference type="NCBI Taxonomy" id="765912"/>
    <lineage>
        <taxon>Bacteria</taxon>
        <taxon>Pseudomonadati</taxon>
        <taxon>Pseudomonadota</taxon>
        <taxon>Gammaproteobacteria</taxon>
        <taxon>Chromatiales</taxon>
        <taxon>Chromatiaceae</taxon>
        <taxon>Thioflavicoccus</taxon>
    </lineage>
</organism>
<name>L0GXM1_9GAMM</name>
<dbReference type="Proteomes" id="UP000010816">
    <property type="component" value="Chromosome"/>
</dbReference>
<dbReference type="EMBL" id="CP003051">
    <property type="protein sequence ID" value="AGA90577.1"/>
    <property type="molecule type" value="Genomic_DNA"/>
</dbReference>
<protein>
    <submittedName>
        <fullName evidence="2">Protein required for attachment to host cells</fullName>
    </submittedName>
</protein>
<dbReference type="Pfam" id="PF10116">
    <property type="entry name" value="Host_attach"/>
    <property type="match status" value="1"/>
</dbReference>
<evidence type="ECO:0000313" key="2">
    <source>
        <dbReference type="EMBL" id="AGA90577.1"/>
    </source>
</evidence>
<reference evidence="2 3" key="1">
    <citation type="submission" date="2011-09" db="EMBL/GenBank/DDBJ databases">
        <title>Complete sequence of chromosome of Thioflavicoccus mobilis 8321.</title>
        <authorList>
            <consortium name="US DOE Joint Genome Institute"/>
            <person name="Lucas S."/>
            <person name="Han J."/>
            <person name="Lapidus A."/>
            <person name="Cheng J.-F."/>
            <person name="Goodwin L."/>
            <person name="Pitluck S."/>
            <person name="Peters L."/>
            <person name="Ovchinnikova G."/>
            <person name="Lu M."/>
            <person name="Detter J.C."/>
            <person name="Han C."/>
            <person name="Tapia R."/>
            <person name="Land M."/>
            <person name="Hauser L."/>
            <person name="Kyrpides N."/>
            <person name="Ivanova N."/>
            <person name="Pagani I."/>
            <person name="Vogl K."/>
            <person name="Liu Z."/>
            <person name="Imhoff J."/>
            <person name="Thiel V."/>
            <person name="Frigaard N.-U."/>
            <person name="Bryant D."/>
            <person name="Woyke T."/>
        </authorList>
    </citation>
    <scope>NUCLEOTIDE SEQUENCE [LARGE SCALE GENOMIC DNA]</scope>
    <source>
        <strain evidence="2 3">8321</strain>
    </source>
</reference>
<dbReference type="InterPro" id="IPR019291">
    <property type="entry name" value="Host_attachment_protein"/>
</dbReference>
<gene>
    <name evidence="2" type="ORF">Thimo_1807</name>
</gene>
<feature type="compositionally biased region" description="Basic and acidic residues" evidence="1">
    <location>
        <begin position="37"/>
        <end position="51"/>
    </location>
</feature>
<evidence type="ECO:0000313" key="3">
    <source>
        <dbReference type="Proteomes" id="UP000010816"/>
    </source>
</evidence>
<dbReference type="eggNOG" id="COG5622">
    <property type="taxonomic scope" value="Bacteria"/>
</dbReference>